<keyword evidence="3" id="KW-0597">Phosphoprotein</keyword>
<comment type="catalytic activity">
    <reaction evidence="1">
        <text>ATP + protein L-histidine = ADP + protein N-phospho-L-histidine.</text>
        <dbReference type="EC" id="2.7.13.3"/>
    </reaction>
</comment>
<dbReference type="InterPro" id="IPR050428">
    <property type="entry name" value="TCS_sensor_his_kinase"/>
</dbReference>
<evidence type="ECO:0000256" key="1">
    <source>
        <dbReference type="ARBA" id="ARBA00000085"/>
    </source>
</evidence>
<dbReference type="eggNOG" id="COG2205">
    <property type="taxonomic scope" value="Bacteria"/>
</dbReference>
<accession>I4VRR9</accession>
<dbReference type="CDD" id="cd00075">
    <property type="entry name" value="HATPase"/>
    <property type="match status" value="1"/>
</dbReference>
<reference evidence="10 11" key="1">
    <citation type="journal article" date="2012" name="J. Bacteriol.">
        <title>Genome sequences for six rhodanobacter strains, isolated from soils and the terrestrial subsurface, with variable denitrification capabilities.</title>
        <authorList>
            <person name="Kostka J.E."/>
            <person name="Green S.J."/>
            <person name="Rishishwar L."/>
            <person name="Prakash O."/>
            <person name="Katz L.S."/>
            <person name="Marino-Ramirez L."/>
            <person name="Jordan I.K."/>
            <person name="Munk C."/>
            <person name="Ivanova N."/>
            <person name="Mikhailova N."/>
            <person name="Watson D.B."/>
            <person name="Brown S.D."/>
            <person name="Palumbo A.V."/>
            <person name="Brooks S.C."/>
        </authorList>
    </citation>
    <scope>NUCLEOTIDE SEQUENCE [LARGE SCALE GENOMIC DNA]</scope>
    <source>
        <strain evidence="11">Jip2T</strain>
    </source>
</reference>
<sequence length="679" mass="72121">MTLRRKLLLVALCTLALPVAGWQYARQMESLLREGQAQALLASARAVARSLAVTGAVQAQGDAGWYVQTAVNPITVDGYADDWAPLTPWRQSLGSAQGAEGSLLLARDGDGLYLYAQVSDTRRTRADAGDANALTADHLILALANEAGQQRYLLASAAPGVVVAQLLDPPVPGLPDQLAAQWQEDGSGFRVELRLPATLPLRGLGVGAYVAALGGDRMAAPVRPLLGYSEALSAELAQLAPDRVQARVLAPGGWLLARSGGLNTRPGVDAQPGWFAALVYRSLLAARLEDADLWSQDVPRLATGEVATAASGHPASVWRAGEERGSVVLSAAVPIVRDGRIDGVLLLEQASRAVPLLANRALLGLLLTSVGVLLLAGAILLAFATRLSVRLARLRNAAERAQLNDGRLDGQTQRTTFPMSDASDEIGDLARSFEKLFDVVGGYTDYLRTLASKLSHELNTPLAIVKSSLDNLEHALQQQAQLPTEAQPYLARARDGVARLGALVRAMGEASRMERAIAAAEAEDVDLRDVVRGCADAYRALAGTRRLDCVLPELPLPMHCAPELIAQALDKLFDNALSFTPADGWLRLSLRPLDDGAEIELANQGAPLPAAMQGRLFDSLVSLRDKAVPGDAPHLGLGLYVVRLVAERHGGSASARNLDDGSGVAFSLRLRHMPRQRLA</sequence>
<dbReference type="InterPro" id="IPR036097">
    <property type="entry name" value="HisK_dim/P_sf"/>
</dbReference>
<gene>
    <name evidence="10" type="ORF">UU9_08028</name>
</gene>
<evidence type="ECO:0000256" key="6">
    <source>
        <dbReference type="ARBA" id="ARBA00022777"/>
    </source>
</evidence>
<evidence type="ECO:0000256" key="2">
    <source>
        <dbReference type="ARBA" id="ARBA00012438"/>
    </source>
</evidence>
<dbReference type="Gene3D" id="6.10.340.10">
    <property type="match status" value="1"/>
</dbReference>
<dbReference type="EMBL" id="AJXU01000030">
    <property type="protein sequence ID" value="EIL89910.1"/>
    <property type="molecule type" value="Genomic_DNA"/>
</dbReference>
<dbReference type="Gene3D" id="1.10.287.130">
    <property type="match status" value="1"/>
</dbReference>
<dbReference type="Gene3D" id="3.30.565.10">
    <property type="entry name" value="Histidine kinase-like ATPase, C-terminal domain"/>
    <property type="match status" value="1"/>
</dbReference>
<evidence type="ECO:0000256" key="7">
    <source>
        <dbReference type="ARBA" id="ARBA00022989"/>
    </source>
</evidence>
<dbReference type="PATRIC" id="fig|1163408.3.peg.1646"/>
<dbReference type="STRING" id="1163408.UU9_08028"/>
<keyword evidence="5 8" id="KW-0812">Transmembrane</keyword>
<dbReference type="GO" id="GO:0000155">
    <property type="term" value="F:phosphorelay sensor kinase activity"/>
    <property type="evidence" value="ECO:0007669"/>
    <property type="project" value="InterPro"/>
</dbReference>
<dbReference type="PROSITE" id="PS50109">
    <property type="entry name" value="HIS_KIN"/>
    <property type="match status" value="1"/>
</dbReference>
<dbReference type="InterPro" id="IPR003594">
    <property type="entry name" value="HATPase_dom"/>
</dbReference>
<name>I4VRR9_9GAMM</name>
<organism evidence="10 11">
    <name type="scientific">Rhodanobacter fulvus Jip2</name>
    <dbReference type="NCBI Taxonomy" id="1163408"/>
    <lineage>
        <taxon>Bacteria</taxon>
        <taxon>Pseudomonadati</taxon>
        <taxon>Pseudomonadota</taxon>
        <taxon>Gammaproteobacteria</taxon>
        <taxon>Lysobacterales</taxon>
        <taxon>Rhodanobacteraceae</taxon>
        <taxon>Rhodanobacter</taxon>
    </lineage>
</organism>
<dbReference type="EC" id="2.7.13.3" evidence="2"/>
<keyword evidence="8" id="KW-0472">Membrane</keyword>
<proteinExistence type="predicted"/>
<evidence type="ECO:0000256" key="8">
    <source>
        <dbReference type="SAM" id="Phobius"/>
    </source>
</evidence>
<dbReference type="SUPFAM" id="SSF55874">
    <property type="entry name" value="ATPase domain of HSP90 chaperone/DNA topoisomerase II/histidine kinase"/>
    <property type="match status" value="1"/>
</dbReference>
<evidence type="ECO:0000256" key="3">
    <source>
        <dbReference type="ARBA" id="ARBA00022553"/>
    </source>
</evidence>
<protein>
    <recommendedName>
        <fullName evidence="2">histidine kinase</fullName>
        <ecNumber evidence="2">2.7.13.3</ecNumber>
    </recommendedName>
</protein>
<comment type="caution">
    <text evidence="10">The sequence shown here is derived from an EMBL/GenBank/DDBJ whole genome shotgun (WGS) entry which is preliminary data.</text>
</comment>
<feature type="domain" description="Histidine kinase" evidence="9">
    <location>
        <begin position="453"/>
        <end position="674"/>
    </location>
</feature>
<feature type="transmembrane region" description="Helical" evidence="8">
    <location>
        <begin position="361"/>
        <end position="385"/>
    </location>
</feature>
<dbReference type="Pfam" id="PF02518">
    <property type="entry name" value="HATPase_c"/>
    <property type="match status" value="1"/>
</dbReference>
<dbReference type="PANTHER" id="PTHR45436:SF5">
    <property type="entry name" value="SENSOR HISTIDINE KINASE TRCS"/>
    <property type="match status" value="1"/>
</dbReference>
<keyword evidence="6 10" id="KW-0418">Kinase</keyword>
<dbReference type="Gene3D" id="2.60.40.1190">
    <property type="match status" value="1"/>
</dbReference>
<keyword evidence="4" id="KW-0808">Transferase</keyword>
<evidence type="ECO:0000256" key="4">
    <source>
        <dbReference type="ARBA" id="ARBA00022679"/>
    </source>
</evidence>
<keyword evidence="7 8" id="KW-1133">Transmembrane helix</keyword>
<dbReference type="RefSeq" id="WP_007081243.1">
    <property type="nucleotide sequence ID" value="NZ_AJXU01000030.1"/>
</dbReference>
<evidence type="ECO:0000256" key="5">
    <source>
        <dbReference type="ARBA" id="ARBA00022692"/>
    </source>
</evidence>
<dbReference type="CDD" id="cd00082">
    <property type="entry name" value="HisKA"/>
    <property type="match status" value="1"/>
</dbReference>
<keyword evidence="11" id="KW-1185">Reference proteome</keyword>
<dbReference type="AlphaFoldDB" id="I4VRR9"/>
<evidence type="ECO:0000313" key="10">
    <source>
        <dbReference type="EMBL" id="EIL89910.1"/>
    </source>
</evidence>
<dbReference type="InterPro" id="IPR005467">
    <property type="entry name" value="His_kinase_dom"/>
</dbReference>
<dbReference type="PANTHER" id="PTHR45436">
    <property type="entry name" value="SENSOR HISTIDINE KINASE YKOH"/>
    <property type="match status" value="1"/>
</dbReference>
<dbReference type="SMART" id="SM00388">
    <property type="entry name" value="HisKA"/>
    <property type="match status" value="1"/>
</dbReference>
<dbReference type="SMART" id="SM00387">
    <property type="entry name" value="HATPase_c"/>
    <property type="match status" value="1"/>
</dbReference>
<dbReference type="SUPFAM" id="SSF47384">
    <property type="entry name" value="Homodimeric domain of signal transducing histidine kinase"/>
    <property type="match status" value="1"/>
</dbReference>
<dbReference type="InterPro" id="IPR003661">
    <property type="entry name" value="HisK_dim/P_dom"/>
</dbReference>
<dbReference type="OrthoDB" id="6735159at2"/>
<dbReference type="SUPFAM" id="SSF49344">
    <property type="entry name" value="CBD9-like"/>
    <property type="match status" value="1"/>
</dbReference>
<dbReference type="Pfam" id="PF00512">
    <property type="entry name" value="HisKA"/>
    <property type="match status" value="1"/>
</dbReference>
<dbReference type="InterPro" id="IPR036890">
    <property type="entry name" value="HATPase_C_sf"/>
</dbReference>
<dbReference type="Proteomes" id="UP000004210">
    <property type="component" value="Unassembled WGS sequence"/>
</dbReference>
<evidence type="ECO:0000313" key="11">
    <source>
        <dbReference type="Proteomes" id="UP000004210"/>
    </source>
</evidence>
<evidence type="ECO:0000259" key="9">
    <source>
        <dbReference type="PROSITE" id="PS50109"/>
    </source>
</evidence>